<dbReference type="Gene3D" id="1.20.58.1460">
    <property type="match status" value="1"/>
</dbReference>
<evidence type="ECO:0000259" key="2">
    <source>
        <dbReference type="Pfam" id="PF20803"/>
    </source>
</evidence>
<dbReference type="InterPro" id="IPR012906">
    <property type="entry name" value="PaaX-like_N"/>
</dbReference>
<name>A0ABV9FNV8_9NOCA</name>
<organism evidence="3 4">
    <name type="scientific">Rhodococcus kronopolitis</name>
    <dbReference type="NCBI Taxonomy" id="1460226"/>
    <lineage>
        <taxon>Bacteria</taxon>
        <taxon>Bacillati</taxon>
        <taxon>Actinomycetota</taxon>
        <taxon>Actinomycetes</taxon>
        <taxon>Mycobacteriales</taxon>
        <taxon>Nocardiaceae</taxon>
        <taxon>Rhodococcus</taxon>
    </lineage>
</organism>
<gene>
    <name evidence="3" type="ORF">ACFO6S_08515</name>
</gene>
<evidence type="ECO:0000313" key="3">
    <source>
        <dbReference type="EMBL" id="MFC4603720.1"/>
    </source>
</evidence>
<dbReference type="EMBL" id="JBHSFO010000003">
    <property type="protein sequence ID" value="MFC4603720.1"/>
    <property type="molecule type" value="Genomic_DNA"/>
</dbReference>
<protein>
    <submittedName>
        <fullName evidence="3">PaaX domain-containing protein, C- domain protein</fullName>
    </submittedName>
</protein>
<dbReference type="Gene3D" id="1.10.10.10">
    <property type="entry name" value="Winged helix-like DNA-binding domain superfamily/Winged helix DNA-binding domain"/>
    <property type="match status" value="1"/>
</dbReference>
<accession>A0ABV9FNV8</accession>
<dbReference type="Pfam" id="PF07848">
    <property type="entry name" value="PaaX"/>
    <property type="match status" value="1"/>
</dbReference>
<evidence type="ECO:0000313" key="4">
    <source>
        <dbReference type="Proteomes" id="UP001595914"/>
    </source>
</evidence>
<dbReference type="Gene3D" id="3.30.70.2650">
    <property type="match status" value="1"/>
</dbReference>
<feature type="domain" description="Transcriptional repressor PaaX-like central Cas2-like" evidence="2">
    <location>
        <begin position="98"/>
        <end position="154"/>
    </location>
</feature>
<dbReference type="PANTHER" id="PTHR30319">
    <property type="entry name" value="PHENYLACETIC ACID REGULATOR-RELATED TRANSCRIPTIONAL REPRESSOR"/>
    <property type="match status" value="1"/>
</dbReference>
<keyword evidence="4" id="KW-1185">Reference proteome</keyword>
<comment type="caution">
    <text evidence="3">The sequence shown here is derived from an EMBL/GenBank/DDBJ whole genome shotgun (WGS) entry which is preliminary data.</text>
</comment>
<dbReference type="Proteomes" id="UP001595914">
    <property type="component" value="Unassembled WGS sequence"/>
</dbReference>
<dbReference type="PANTHER" id="PTHR30319:SF1">
    <property type="entry name" value="TRANSCRIPTIONAL REPRESSOR PAAX"/>
    <property type="match status" value="1"/>
</dbReference>
<feature type="domain" description="Transcriptional repressor PaaX-like N-terminal" evidence="1">
    <location>
        <begin position="21"/>
        <end position="79"/>
    </location>
</feature>
<proteinExistence type="predicted"/>
<sequence length="254" mass="27719">MDGTTDSSALDLQAHLPRLTARGVILSLLVSNHPVRPTPAQVVRAAGAFGIKESAARAALSRMVTGGDLIRTADGFHLSSSLLERRQRVLHEVRQETRDWDGEWEIVVVTGSGRDPGDRATLRALLARLRLAELREGVWLRPANLVRPLELTAEPVEVLRGRPAGDPVELAATLFDLSEWEAESCRLLDLMDLADSAVDRFTVATAIVRHLLTDPVLPSRLQPDPWSGARVYGAWAAYQEEFVSIPEIGGAAES</sequence>
<dbReference type="InterPro" id="IPR048846">
    <property type="entry name" value="PaaX-like_central"/>
</dbReference>
<evidence type="ECO:0000259" key="1">
    <source>
        <dbReference type="Pfam" id="PF07848"/>
    </source>
</evidence>
<dbReference type="InterPro" id="IPR036388">
    <property type="entry name" value="WH-like_DNA-bd_sf"/>
</dbReference>
<dbReference type="RefSeq" id="WP_378415926.1">
    <property type="nucleotide sequence ID" value="NZ_JBHSFO010000003.1"/>
</dbReference>
<dbReference type="Pfam" id="PF20803">
    <property type="entry name" value="PaaX_M"/>
    <property type="match status" value="1"/>
</dbReference>
<reference evidence="4" key="1">
    <citation type="journal article" date="2019" name="Int. J. Syst. Evol. Microbiol.">
        <title>The Global Catalogue of Microorganisms (GCM) 10K type strain sequencing project: providing services to taxonomists for standard genome sequencing and annotation.</title>
        <authorList>
            <consortium name="The Broad Institute Genomics Platform"/>
            <consortium name="The Broad Institute Genome Sequencing Center for Infectious Disease"/>
            <person name="Wu L."/>
            <person name="Ma J."/>
        </authorList>
    </citation>
    <scope>NUCLEOTIDE SEQUENCE [LARGE SCALE GENOMIC DNA]</scope>
    <source>
        <strain evidence="4">CCUG 54520</strain>
    </source>
</reference>